<keyword evidence="1" id="KW-0472">Membrane</keyword>
<accession>A0A1C3WYN6</accession>
<evidence type="ECO:0000313" key="2">
    <source>
        <dbReference type="EMBL" id="SCB45081.1"/>
    </source>
</evidence>
<dbReference type="AlphaFoldDB" id="A0A1C3WYN6"/>
<proteinExistence type="predicted"/>
<dbReference type="Proteomes" id="UP000183174">
    <property type="component" value="Unassembled WGS sequence"/>
</dbReference>
<name>A0A1C3WYN6_9BRAD</name>
<gene>
    <name evidence="2" type="ORF">GA0061099_100847</name>
</gene>
<keyword evidence="1" id="KW-1133">Transmembrane helix</keyword>
<keyword evidence="1" id="KW-0812">Transmembrane</keyword>
<organism evidence="2 3">
    <name type="scientific">Bradyrhizobium yuanmingense</name>
    <dbReference type="NCBI Taxonomy" id="108015"/>
    <lineage>
        <taxon>Bacteria</taxon>
        <taxon>Pseudomonadati</taxon>
        <taxon>Pseudomonadota</taxon>
        <taxon>Alphaproteobacteria</taxon>
        <taxon>Hyphomicrobiales</taxon>
        <taxon>Nitrobacteraceae</taxon>
        <taxon>Bradyrhizobium</taxon>
    </lineage>
</organism>
<evidence type="ECO:0000313" key="3">
    <source>
        <dbReference type="Proteomes" id="UP000183174"/>
    </source>
</evidence>
<reference evidence="2 3" key="1">
    <citation type="submission" date="2016-08" db="EMBL/GenBank/DDBJ databases">
        <authorList>
            <person name="Seilhamer J.J."/>
        </authorList>
    </citation>
    <scope>NUCLEOTIDE SEQUENCE [LARGE SCALE GENOMIC DNA]</scope>
    <source>
        <strain evidence="2 3">CCBAU 10071</strain>
    </source>
</reference>
<protein>
    <submittedName>
        <fullName evidence="2">Uncharacterized protein</fullName>
    </submittedName>
</protein>
<evidence type="ECO:0000256" key="1">
    <source>
        <dbReference type="SAM" id="Phobius"/>
    </source>
</evidence>
<sequence length="274" mass="29705">MQGPSRSKRPGTLRESAVAWHIRADSSAIGRPPVDLAQFMTLFSAAPLRSPRTRTRAHVVPIVLGGVAAVAAVALVAYLLWPTWGSRGANAPDKLPVSVGGTLFNLPVTAIRMKIQRHSGPQERIDLDFLYPSLEPPGAPKHVTSDTAEAALQSIDRVFLSIAAHHDALSPEQRTATIYPRYLDPAAASPADGLTMRMFRTDTPYGSEDLYSAASPALTARCTRDAATPGMCLSERRVGGADLTFRFPRSWLSQWREVAEAMERLTAQLRGPRG</sequence>
<feature type="transmembrane region" description="Helical" evidence="1">
    <location>
        <begin position="59"/>
        <end position="81"/>
    </location>
</feature>
<dbReference type="EMBL" id="FMAE01000008">
    <property type="protein sequence ID" value="SCB45081.1"/>
    <property type="molecule type" value="Genomic_DNA"/>
</dbReference>